<comment type="caution">
    <text evidence="1">The sequence shown here is derived from an EMBL/GenBank/DDBJ whole genome shotgun (WGS) entry which is preliminary data.</text>
</comment>
<protein>
    <submittedName>
        <fullName evidence="1">Universal stress protein</fullName>
    </submittedName>
</protein>
<gene>
    <name evidence="1" type="ORF">ENX68_05900</name>
</gene>
<dbReference type="AlphaFoldDB" id="A0A7V3RHU1"/>
<accession>A0A7V3RHU1</accession>
<dbReference type="SUPFAM" id="SSF52402">
    <property type="entry name" value="Adenine nucleotide alpha hydrolases-like"/>
    <property type="match status" value="1"/>
</dbReference>
<evidence type="ECO:0000313" key="1">
    <source>
        <dbReference type="EMBL" id="HGE78513.1"/>
    </source>
</evidence>
<proteinExistence type="predicted"/>
<dbReference type="InterPro" id="IPR014729">
    <property type="entry name" value="Rossmann-like_a/b/a_fold"/>
</dbReference>
<reference evidence="1" key="1">
    <citation type="journal article" date="2020" name="mSystems">
        <title>Genome- and Community-Level Interaction Insights into Carbon Utilization and Element Cycling Functions of Hydrothermarchaeota in Hydrothermal Sediment.</title>
        <authorList>
            <person name="Zhou Z."/>
            <person name="Liu Y."/>
            <person name="Xu W."/>
            <person name="Pan J."/>
            <person name="Luo Z.H."/>
            <person name="Li M."/>
        </authorList>
    </citation>
    <scope>NUCLEOTIDE SEQUENCE [LARGE SCALE GENOMIC DNA]</scope>
    <source>
        <strain evidence="1">SpSt-961</strain>
    </source>
</reference>
<dbReference type="EMBL" id="DTOZ01000153">
    <property type="protein sequence ID" value="HGE78513.1"/>
    <property type="molecule type" value="Genomic_DNA"/>
</dbReference>
<dbReference type="Gene3D" id="3.40.50.620">
    <property type="entry name" value="HUPs"/>
    <property type="match status" value="1"/>
</dbReference>
<name>A0A7V3RHU1_UNCW3</name>
<sequence>MIAREFNPAEFSRALLYIIDNTDQQIFTPAIQFCKLFKSQLFVLFILEEHRISKIASMTRENIDSIRQRIEEEGWEMLYLVEDEAVENGVRTSLHMENGQAMRVIKKYLENYKINLILVKKREETKKVFVASPVPVIGL</sequence>
<organism evidence="1">
    <name type="scientific">candidate division WOR-3 bacterium</name>
    <dbReference type="NCBI Taxonomy" id="2052148"/>
    <lineage>
        <taxon>Bacteria</taxon>
        <taxon>Bacteria division WOR-3</taxon>
    </lineage>
</organism>